<dbReference type="Proteomes" id="UP001596505">
    <property type="component" value="Unassembled WGS sequence"/>
</dbReference>
<dbReference type="CDD" id="cd00614">
    <property type="entry name" value="CGS_like"/>
    <property type="match status" value="1"/>
</dbReference>
<dbReference type="RefSeq" id="WP_380969693.1">
    <property type="nucleotide sequence ID" value="NZ_JBHTCO010000044.1"/>
</dbReference>
<evidence type="ECO:0000313" key="6">
    <source>
        <dbReference type="Proteomes" id="UP001596505"/>
    </source>
</evidence>
<dbReference type="InterPro" id="IPR015424">
    <property type="entry name" value="PyrdxlP-dep_Trfase"/>
</dbReference>
<dbReference type="Pfam" id="PF01053">
    <property type="entry name" value="Cys_Met_Meta_PP"/>
    <property type="match status" value="1"/>
</dbReference>
<dbReference type="Gene3D" id="3.90.1150.10">
    <property type="entry name" value="Aspartate Aminotransferase, domain 1"/>
    <property type="match status" value="1"/>
</dbReference>
<dbReference type="EMBL" id="JBHTCO010000044">
    <property type="protein sequence ID" value="MFC7395293.1"/>
    <property type="molecule type" value="Genomic_DNA"/>
</dbReference>
<dbReference type="Gene3D" id="3.40.640.10">
    <property type="entry name" value="Type I PLP-dependent aspartate aminotransferase-like (Major domain)"/>
    <property type="match status" value="1"/>
</dbReference>
<dbReference type="PANTHER" id="PTHR11808">
    <property type="entry name" value="TRANS-SULFURATION ENZYME FAMILY MEMBER"/>
    <property type="match status" value="1"/>
</dbReference>
<dbReference type="NCBIfam" id="NF006095">
    <property type="entry name" value="PRK08247.1"/>
    <property type="match status" value="1"/>
</dbReference>
<evidence type="ECO:0000256" key="1">
    <source>
        <dbReference type="ARBA" id="ARBA00001933"/>
    </source>
</evidence>
<dbReference type="PANTHER" id="PTHR11808:SF90">
    <property type="entry name" value="CYSTATHIONINE GAMMA-SYNTHASE"/>
    <property type="match status" value="1"/>
</dbReference>
<evidence type="ECO:0000256" key="3">
    <source>
        <dbReference type="ARBA" id="ARBA00022898"/>
    </source>
</evidence>
<accession>A0ABW2Q139</accession>
<comment type="cofactor">
    <cofactor evidence="1 4">
        <name>pyridoxal 5'-phosphate</name>
        <dbReference type="ChEBI" id="CHEBI:597326"/>
    </cofactor>
</comment>
<comment type="caution">
    <text evidence="5">The sequence shown here is derived from an EMBL/GenBank/DDBJ whole genome shotgun (WGS) entry which is preliminary data.</text>
</comment>
<keyword evidence="3 4" id="KW-0663">Pyridoxal phosphate</keyword>
<dbReference type="PROSITE" id="PS00868">
    <property type="entry name" value="CYS_MET_METAB_PP"/>
    <property type="match status" value="1"/>
</dbReference>
<proteinExistence type="inferred from homology"/>
<dbReference type="PIRSF" id="PIRSF001434">
    <property type="entry name" value="CGS"/>
    <property type="match status" value="1"/>
</dbReference>
<dbReference type="InterPro" id="IPR015421">
    <property type="entry name" value="PyrdxlP-dep_Trfase_major"/>
</dbReference>
<reference evidence="6" key="1">
    <citation type="journal article" date="2019" name="Int. J. Syst. Evol. Microbiol.">
        <title>The Global Catalogue of Microorganisms (GCM) 10K type strain sequencing project: providing services to taxonomists for standard genome sequencing and annotation.</title>
        <authorList>
            <consortium name="The Broad Institute Genomics Platform"/>
            <consortium name="The Broad Institute Genome Sequencing Center for Infectious Disease"/>
            <person name="Wu L."/>
            <person name="Ma J."/>
        </authorList>
    </citation>
    <scope>NUCLEOTIDE SEQUENCE [LARGE SCALE GENOMIC DNA]</scope>
    <source>
        <strain evidence="6">CGMCC 1.16305</strain>
    </source>
</reference>
<comment type="similarity">
    <text evidence="2 4">Belongs to the trans-sulfuration enzymes family.</text>
</comment>
<dbReference type="InterPro" id="IPR015422">
    <property type="entry name" value="PyrdxlP-dep_Trfase_small"/>
</dbReference>
<name>A0ABW2Q139_9BACL</name>
<protein>
    <submittedName>
        <fullName evidence="5">Methionine biosynthesis PLP-dependent protein</fullName>
    </submittedName>
</protein>
<organism evidence="5 6">
    <name type="scientific">Scopulibacillus cellulosilyticus</name>
    <dbReference type="NCBI Taxonomy" id="2665665"/>
    <lineage>
        <taxon>Bacteria</taxon>
        <taxon>Bacillati</taxon>
        <taxon>Bacillota</taxon>
        <taxon>Bacilli</taxon>
        <taxon>Bacillales</taxon>
        <taxon>Sporolactobacillaceae</taxon>
        <taxon>Scopulibacillus</taxon>
    </lineage>
</organism>
<gene>
    <name evidence="5" type="ORF">ACFQRG_20500</name>
</gene>
<dbReference type="InterPro" id="IPR000277">
    <property type="entry name" value="Cys/Met-Metab_PyrdxlP-dep_enz"/>
</dbReference>
<dbReference type="InterPro" id="IPR054542">
    <property type="entry name" value="Cys_met_metab_PP"/>
</dbReference>
<dbReference type="SUPFAM" id="SSF53383">
    <property type="entry name" value="PLP-dependent transferases"/>
    <property type="match status" value="1"/>
</dbReference>
<evidence type="ECO:0000256" key="2">
    <source>
        <dbReference type="ARBA" id="ARBA00009077"/>
    </source>
</evidence>
<keyword evidence="6" id="KW-1185">Reference proteome</keyword>
<sequence length="386" mass="42927">MTKEKIETVLAQIGNYSCQRTGAISPPVYFSTAYRHKGIGESTGYDYTRTKNPTRDELESAIAKLEGGDRGFAFSSGMAAIQAIISLFESGDEAIVSADLYGGTYRLFEDCARKWGMKFHYNDLQCPDEVEKLINDRTKAIFVETPTNPLMQETDISLLAKIARKHELILIVDNTFYTPLLQRPIEEGADLVIHSATKYLGGHNDVLAGLIVTKGEELSEKIGNYQNAAGGVLSPFDSYLVMRGMKTLSLRMKQHDENARKLAEYLQNHQAVTDVLYPGRGGMLSFRILKEDWVNPFLKNLRLIAFAESLGGLESFITYPATQTHADVPEEIRIKQGVCNRLLRFSVGIEHTDDLISDLDQAFKHAEEEAAENGKTAVSTTNETLA</sequence>
<evidence type="ECO:0000256" key="4">
    <source>
        <dbReference type="RuleBase" id="RU362118"/>
    </source>
</evidence>
<evidence type="ECO:0000313" key="5">
    <source>
        <dbReference type="EMBL" id="MFC7395293.1"/>
    </source>
</evidence>